<evidence type="ECO:0000256" key="4">
    <source>
        <dbReference type="SAM" id="Coils"/>
    </source>
</evidence>
<dbReference type="GO" id="GO:0051056">
    <property type="term" value="P:regulation of small GTPase mediated signal transduction"/>
    <property type="evidence" value="ECO:0007669"/>
    <property type="project" value="InterPro"/>
</dbReference>
<dbReference type="FunFam" id="3.40.50.11210:FF:000002">
    <property type="entry name" value="Signal-induced proliferation-associated 1-like protein 1"/>
    <property type="match status" value="1"/>
</dbReference>
<dbReference type="InterPro" id="IPR035974">
    <property type="entry name" value="Rap/Ran-GAP_sf"/>
</dbReference>
<dbReference type="EMBL" id="LIAE01007418">
    <property type="protein sequence ID" value="PAV79448.1"/>
    <property type="molecule type" value="Genomic_DNA"/>
</dbReference>
<feature type="region of interest" description="Disordered" evidence="5">
    <location>
        <begin position="705"/>
        <end position="829"/>
    </location>
</feature>
<proteinExistence type="predicted"/>
<dbReference type="GO" id="GO:0005096">
    <property type="term" value="F:GTPase activator activity"/>
    <property type="evidence" value="ECO:0007669"/>
    <property type="project" value="UniProtKB-KW"/>
</dbReference>
<keyword evidence="8" id="KW-1185">Reference proteome</keyword>
<keyword evidence="2" id="KW-0597">Phosphoprotein</keyword>
<dbReference type="SUPFAM" id="SSF111347">
    <property type="entry name" value="Rap/Ran-GAP"/>
    <property type="match status" value="1"/>
</dbReference>
<sequence>MHHFAASEFHPHSVSLPLSIPSNTNLSSSAVYGSLPYSRSSRWRRAMRFIDASSASEEDDDSNGARFSKQRLTGAEAVVRKRRVVPLVTSLSTIEEPGIQREKDLPRSFANGRDRVEPSCSRQISRAGSLDTVNENGKVMGLHGLEQYAEEPFVRLRRQNNASRAPRMRRSCIALSKDDEFKVMVASKLMDAMENMRNAEIGQSGQRPPTEAQKRAWRMSMENVSVQQRRLSRTPVDLISQFLGSKKLDRTDVSSPVLISSTCNYVALKDIPRTSNGSKKKENNQLTRDIMKEILSRSGPYPQIVLPSNGFWMDGVSQVSMHLDDEVLSPSSMNSCARFKLETDETIHSYRRFFFGREHHDFFAMDPLVGPLVLSVRTEVISSQDHFRIMLRTKKGTIHEIVSATALADRPSASRMAKLLCDEVTTETFTPVAFPGGSELVVQYDEHVLTNTYKFGVVYQKGGQLCEEELFGNAHGSPAFEEFLNVIGERIQLNGFQGYRGGLDTSHGQTGQHAVYTEFRGREVMFHVSTLLPFTLGDAQQLQRKRHIGNDIVAIVFQEANTPFAPDMIASNFLHAYVVVQPIDPLTDRVRYKVSVAARDDVPFFGPTLPAPSIFKRGQDFRNFLLTKLINAENAAYKSAKFAKLAERTRASLLDGLYANLRERAEFYGSPLLQSTDSLNSTGSHSQGGGGILSQMKKAIIGRSRSVSQDVQIPYRTTPSLNLTNSKSTNPPKRLNSTSEREHSSTSSSGSGSIRRNSPTGDAHSDLTEEDTVHCASPVRGGVQRRIVGRNLSMKNPEKRHDWEISSVDNDSPDNEHDSDTGMESMSSTDHAASTRLSCTFCSDDCADSKRLDYLIQDVDRLQLEKTDLLRQNVTCKTDIKKLKERQSCLSEELERANEEIARLRKLLKRPATTAEQAAVHQMLERSYSDVSV</sequence>
<evidence type="ECO:0000256" key="1">
    <source>
        <dbReference type="ARBA" id="ARBA00022468"/>
    </source>
</evidence>
<dbReference type="Pfam" id="PF02145">
    <property type="entry name" value="Rap_GAP"/>
    <property type="match status" value="1"/>
</dbReference>
<dbReference type="AlphaFoldDB" id="A0A2A2KZU4"/>
<dbReference type="STRING" id="2018661.A0A2A2KZU4"/>
<dbReference type="Proteomes" id="UP000218231">
    <property type="component" value="Unassembled WGS sequence"/>
</dbReference>
<gene>
    <name evidence="7" type="ORF">WR25_09419</name>
</gene>
<evidence type="ECO:0000259" key="6">
    <source>
        <dbReference type="PROSITE" id="PS50085"/>
    </source>
</evidence>
<evidence type="ECO:0000256" key="5">
    <source>
        <dbReference type="SAM" id="MobiDB-lite"/>
    </source>
</evidence>
<protein>
    <recommendedName>
        <fullName evidence="6">Rap-GAP domain-containing protein</fullName>
    </recommendedName>
</protein>
<feature type="compositionally biased region" description="Polar residues" evidence="5">
    <location>
        <begin position="705"/>
        <end position="731"/>
    </location>
</feature>
<evidence type="ECO:0000256" key="2">
    <source>
        <dbReference type="ARBA" id="ARBA00022553"/>
    </source>
</evidence>
<evidence type="ECO:0000313" key="7">
    <source>
        <dbReference type="EMBL" id="PAV79448.1"/>
    </source>
</evidence>
<feature type="coiled-coil region" evidence="4">
    <location>
        <begin position="852"/>
        <end position="910"/>
    </location>
</feature>
<dbReference type="PROSITE" id="PS50085">
    <property type="entry name" value="RAPGAP"/>
    <property type="match status" value="1"/>
</dbReference>
<dbReference type="GO" id="GO:0005737">
    <property type="term" value="C:cytoplasm"/>
    <property type="evidence" value="ECO:0007669"/>
    <property type="project" value="TreeGrafter"/>
</dbReference>
<keyword evidence="3 4" id="KW-0175">Coiled coil</keyword>
<comment type="caution">
    <text evidence="7">The sequence shown here is derived from an EMBL/GenBank/DDBJ whole genome shotgun (WGS) entry which is preliminary data.</text>
</comment>
<evidence type="ECO:0000313" key="8">
    <source>
        <dbReference type="Proteomes" id="UP000218231"/>
    </source>
</evidence>
<keyword evidence="1" id="KW-0343">GTPase activation</keyword>
<feature type="compositionally biased region" description="Low complexity" evidence="5">
    <location>
        <begin position="745"/>
        <end position="758"/>
    </location>
</feature>
<feature type="compositionally biased region" description="Basic and acidic residues" evidence="5">
    <location>
        <begin position="763"/>
        <end position="773"/>
    </location>
</feature>
<organism evidence="7 8">
    <name type="scientific">Diploscapter pachys</name>
    <dbReference type="NCBI Taxonomy" id="2018661"/>
    <lineage>
        <taxon>Eukaryota</taxon>
        <taxon>Metazoa</taxon>
        <taxon>Ecdysozoa</taxon>
        <taxon>Nematoda</taxon>
        <taxon>Chromadorea</taxon>
        <taxon>Rhabditida</taxon>
        <taxon>Rhabditina</taxon>
        <taxon>Rhabditomorpha</taxon>
        <taxon>Rhabditoidea</taxon>
        <taxon>Rhabditidae</taxon>
        <taxon>Diploscapter</taxon>
    </lineage>
</organism>
<dbReference type="Gene3D" id="6.10.140.210">
    <property type="match status" value="1"/>
</dbReference>
<feature type="compositionally biased region" description="Low complexity" evidence="5">
    <location>
        <begin position="779"/>
        <end position="790"/>
    </location>
</feature>
<dbReference type="PANTHER" id="PTHR15711">
    <property type="entry name" value="RAP GTPASE-ACTIVATING PROTEIN"/>
    <property type="match status" value="1"/>
</dbReference>
<dbReference type="InterPro" id="IPR000331">
    <property type="entry name" value="Rap/Ran_GAP_dom"/>
</dbReference>
<dbReference type="Pfam" id="PF21022">
    <property type="entry name" value="Rap-GAP_dimer"/>
    <property type="match status" value="1"/>
</dbReference>
<dbReference type="OrthoDB" id="2499658at2759"/>
<accession>A0A2A2KZU4</accession>
<dbReference type="PANTHER" id="PTHR15711:SF32">
    <property type="entry name" value="RAP GTPASE ACTIVATING PROTEIN 1, ISOFORM H"/>
    <property type="match status" value="1"/>
</dbReference>
<name>A0A2A2KZU4_9BILA</name>
<dbReference type="Gene3D" id="3.40.50.11210">
    <property type="entry name" value="Rap/Ran-GAP"/>
    <property type="match status" value="1"/>
</dbReference>
<feature type="domain" description="Rap-GAP" evidence="6">
    <location>
        <begin position="441"/>
        <end position="657"/>
    </location>
</feature>
<reference evidence="7 8" key="1">
    <citation type="journal article" date="2017" name="Curr. Biol.">
        <title>Genome architecture and evolution of a unichromosomal asexual nematode.</title>
        <authorList>
            <person name="Fradin H."/>
            <person name="Zegar C."/>
            <person name="Gutwein M."/>
            <person name="Lucas J."/>
            <person name="Kovtun M."/>
            <person name="Corcoran D."/>
            <person name="Baugh L.R."/>
            <person name="Kiontke K."/>
            <person name="Gunsalus K."/>
            <person name="Fitch D.H."/>
            <person name="Piano F."/>
        </authorList>
    </citation>
    <scope>NUCLEOTIDE SEQUENCE [LARGE SCALE GENOMIC DNA]</scope>
    <source>
        <strain evidence="7">PF1309</strain>
    </source>
</reference>
<evidence type="ECO:0000256" key="3">
    <source>
        <dbReference type="ARBA" id="ARBA00023054"/>
    </source>
</evidence>
<dbReference type="InterPro" id="IPR050989">
    <property type="entry name" value="Rap1_Ran_GAP"/>
</dbReference>